<feature type="compositionally biased region" description="Basic and acidic residues" evidence="1">
    <location>
        <begin position="1"/>
        <end position="24"/>
    </location>
</feature>
<sequence>MPIAVDRDRSVTSIEDEPRHENHNAESIPPWHQNRVVQMVQVPHLGSKAVALNGLETCSKPDLATDPYRSKKSTPQTAAMFGQPPAASPYETPLHIPNEPRTAPHVPAFVKAPPSPPDSLDRVSAQASGTTSTRQTSPETTERHVAPNIGLQGTMAHGEETYKRRQHSTRPS</sequence>
<proteinExistence type="predicted"/>
<gene>
    <name evidence="2" type="ORF">AC579_9883</name>
</gene>
<feature type="region of interest" description="Disordered" evidence="1">
    <location>
        <begin position="60"/>
        <end position="172"/>
    </location>
</feature>
<evidence type="ECO:0000256" key="1">
    <source>
        <dbReference type="SAM" id="MobiDB-lite"/>
    </source>
</evidence>
<evidence type="ECO:0000313" key="3">
    <source>
        <dbReference type="Proteomes" id="UP000073492"/>
    </source>
</evidence>
<dbReference type="OrthoDB" id="3648438at2759"/>
<feature type="region of interest" description="Disordered" evidence="1">
    <location>
        <begin position="1"/>
        <end position="31"/>
    </location>
</feature>
<comment type="caution">
    <text evidence="2">The sequence shown here is derived from an EMBL/GenBank/DDBJ whole genome shotgun (WGS) entry which is preliminary data.</text>
</comment>
<reference evidence="2 3" key="1">
    <citation type="submission" date="2015-07" db="EMBL/GenBank/DDBJ databases">
        <title>Comparative genomics of the Sigatoka disease complex on banana suggests a link between parallel evolutionary changes in Pseudocercospora fijiensis and Pseudocercospora eumusae and increased virulence on the banana host.</title>
        <authorList>
            <person name="Chang T.-C."/>
            <person name="Salvucci A."/>
            <person name="Crous P.W."/>
            <person name="Stergiopoulos I."/>
        </authorList>
    </citation>
    <scope>NUCLEOTIDE SEQUENCE [LARGE SCALE GENOMIC DNA]</scope>
    <source>
        <strain evidence="2 3">CBS 116634</strain>
    </source>
</reference>
<organism evidence="2 3">
    <name type="scientific">Pseudocercospora musae</name>
    <dbReference type="NCBI Taxonomy" id="113226"/>
    <lineage>
        <taxon>Eukaryota</taxon>
        <taxon>Fungi</taxon>
        <taxon>Dikarya</taxon>
        <taxon>Ascomycota</taxon>
        <taxon>Pezizomycotina</taxon>
        <taxon>Dothideomycetes</taxon>
        <taxon>Dothideomycetidae</taxon>
        <taxon>Mycosphaerellales</taxon>
        <taxon>Mycosphaerellaceae</taxon>
        <taxon>Pseudocercospora</taxon>
    </lineage>
</organism>
<keyword evidence="3" id="KW-1185">Reference proteome</keyword>
<dbReference type="AlphaFoldDB" id="A0A139IA56"/>
<accession>A0A139IA56</accession>
<dbReference type="Proteomes" id="UP000073492">
    <property type="component" value="Unassembled WGS sequence"/>
</dbReference>
<name>A0A139IA56_9PEZI</name>
<protein>
    <submittedName>
        <fullName evidence="2">Uncharacterized protein</fullName>
    </submittedName>
</protein>
<dbReference type="EMBL" id="LFZO01000201">
    <property type="protein sequence ID" value="KXT11422.1"/>
    <property type="molecule type" value="Genomic_DNA"/>
</dbReference>
<evidence type="ECO:0000313" key="2">
    <source>
        <dbReference type="EMBL" id="KXT11422.1"/>
    </source>
</evidence>
<feature type="compositionally biased region" description="Low complexity" evidence="1">
    <location>
        <begin position="130"/>
        <end position="139"/>
    </location>
</feature>